<comment type="caution">
    <text evidence="2">The sequence shown here is derived from an EMBL/GenBank/DDBJ whole genome shotgun (WGS) entry which is preliminary data.</text>
</comment>
<dbReference type="EMBL" id="RBTT01000509">
    <property type="protein sequence ID" value="RMT99383.1"/>
    <property type="molecule type" value="Genomic_DNA"/>
</dbReference>
<evidence type="ECO:0000313" key="3">
    <source>
        <dbReference type="Proteomes" id="UP000274212"/>
    </source>
</evidence>
<dbReference type="Proteomes" id="UP000274212">
    <property type="component" value="Unassembled WGS sequence"/>
</dbReference>
<feature type="region of interest" description="Disordered" evidence="1">
    <location>
        <begin position="61"/>
        <end position="80"/>
    </location>
</feature>
<gene>
    <name evidence="2" type="ORF">ALP36_03377</name>
</gene>
<name>A0A3M5QT29_9PSED</name>
<evidence type="ECO:0000256" key="1">
    <source>
        <dbReference type="SAM" id="MobiDB-lite"/>
    </source>
</evidence>
<accession>A0A3M5QT29</accession>
<protein>
    <submittedName>
        <fullName evidence="2">Lambda family phage tail tape measure protein</fullName>
    </submittedName>
</protein>
<sequence length="105" mass="11173">MGMAHNGIDNIPKEGTWLLDRGERVLNPNQNRDLTNYLADKSGTGGGGGTPITIHAPVTVQAQPGVSDEDAKRQGKAAGEALAQEVRSVLQREMGQGGLLWRRVA</sequence>
<organism evidence="2 3">
    <name type="scientific">Pseudomonas syringae pv. coriandricola</name>
    <dbReference type="NCBI Taxonomy" id="264453"/>
    <lineage>
        <taxon>Bacteria</taxon>
        <taxon>Pseudomonadati</taxon>
        <taxon>Pseudomonadota</taxon>
        <taxon>Gammaproteobacteria</taxon>
        <taxon>Pseudomonadales</taxon>
        <taxon>Pseudomonadaceae</taxon>
        <taxon>Pseudomonas</taxon>
    </lineage>
</organism>
<evidence type="ECO:0000313" key="2">
    <source>
        <dbReference type="EMBL" id="RMT99383.1"/>
    </source>
</evidence>
<reference evidence="2 3" key="1">
    <citation type="submission" date="2018-08" db="EMBL/GenBank/DDBJ databases">
        <title>Recombination of ecologically and evolutionarily significant loci maintains genetic cohesion in the Pseudomonas syringae species complex.</title>
        <authorList>
            <person name="Dillon M."/>
            <person name="Thakur S."/>
            <person name="Almeida R.N.D."/>
            <person name="Weir B.S."/>
            <person name="Guttman D.S."/>
        </authorList>
    </citation>
    <scope>NUCLEOTIDE SEQUENCE [LARGE SCALE GENOMIC DNA]</scope>
    <source>
        <strain evidence="2 3">ICMP 9829</strain>
    </source>
</reference>
<feature type="region of interest" description="Disordered" evidence="1">
    <location>
        <begin position="33"/>
        <end position="53"/>
    </location>
</feature>
<proteinExistence type="predicted"/>
<dbReference type="AlphaFoldDB" id="A0A3M5QT29"/>